<protein>
    <submittedName>
        <fullName evidence="6">Alkylation response protein AidB-like acyl-CoA dehydrogenase</fullName>
    </submittedName>
</protein>
<feature type="compositionally biased region" description="Basic and acidic residues" evidence="4">
    <location>
        <begin position="238"/>
        <end position="250"/>
    </location>
</feature>
<keyword evidence="1" id="KW-0285">Flavoprotein</keyword>
<feature type="region of interest" description="Disordered" evidence="4">
    <location>
        <begin position="231"/>
        <end position="288"/>
    </location>
</feature>
<dbReference type="SUPFAM" id="SSF56645">
    <property type="entry name" value="Acyl-CoA dehydrogenase NM domain-like"/>
    <property type="match status" value="1"/>
</dbReference>
<dbReference type="Gene3D" id="1.10.540.10">
    <property type="entry name" value="Acyl-CoA dehydrogenase/oxidase, N-terminal domain"/>
    <property type="match status" value="1"/>
</dbReference>
<dbReference type="InterPro" id="IPR037069">
    <property type="entry name" value="AcylCoA_DH/ox_N_sf"/>
</dbReference>
<evidence type="ECO:0000256" key="3">
    <source>
        <dbReference type="ARBA" id="ARBA00023002"/>
    </source>
</evidence>
<gene>
    <name evidence="6" type="ORF">FHR72_005303</name>
</gene>
<feature type="domain" description="Acyl-CoA dehydrogenase/oxidase N-terminal" evidence="5">
    <location>
        <begin position="7"/>
        <end position="116"/>
    </location>
</feature>
<dbReference type="EMBL" id="JACHVU010000024">
    <property type="protein sequence ID" value="MBB2993789.1"/>
    <property type="molecule type" value="Genomic_DNA"/>
</dbReference>
<sequence>MTIDVAERAQLRSAVADLLADACAEPDVRRAMESADGFDRALWRRLADQGLLGMLVDSEYGGLGFGARELEAVAEETGAALLPAPFLSSAVLTVALVNAAGSDDDKRRLLPGLADGRAIGTVAVTGPSGTWTADGVAVAAAADGSLNGAAHYVTWGQVADIVLVVANTGDGVGVFEVDSAAAGFERTAVSVFDPTVRLSTYAFSGTPARRIGTRGWDAVQEALDHAVIASARRAGRRRPPDLRHDRRVPEDPGPVRPPDRQFPGAQAHGRRPAPRCGVGDLGSRARRR</sequence>
<dbReference type="Pfam" id="PF02771">
    <property type="entry name" value="Acyl-CoA_dh_N"/>
    <property type="match status" value="1"/>
</dbReference>
<keyword evidence="3" id="KW-0560">Oxidoreductase</keyword>
<evidence type="ECO:0000313" key="7">
    <source>
        <dbReference type="Proteomes" id="UP000550501"/>
    </source>
</evidence>
<dbReference type="PANTHER" id="PTHR43884">
    <property type="entry name" value="ACYL-COA DEHYDROGENASE"/>
    <property type="match status" value="1"/>
</dbReference>
<comment type="caution">
    <text evidence="6">The sequence shown here is derived from an EMBL/GenBank/DDBJ whole genome shotgun (WGS) entry which is preliminary data.</text>
</comment>
<dbReference type="GO" id="GO:0003995">
    <property type="term" value="F:acyl-CoA dehydrogenase activity"/>
    <property type="evidence" value="ECO:0007669"/>
    <property type="project" value="TreeGrafter"/>
</dbReference>
<evidence type="ECO:0000313" key="6">
    <source>
        <dbReference type="EMBL" id="MBB2993789.1"/>
    </source>
</evidence>
<dbReference type="Gene3D" id="2.40.110.10">
    <property type="entry name" value="Butyryl-CoA Dehydrogenase, subunit A, domain 2"/>
    <property type="match status" value="1"/>
</dbReference>
<dbReference type="InterPro" id="IPR009100">
    <property type="entry name" value="AcylCoA_DH/oxidase_NM_dom_sf"/>
</dbReference>
<keyword evidence="7" id="KW-1185">Reference proteome</keyword>
<dbReference type="PANTHER" id="PTHR43884:SF20">
    <property type="entry name" value="ACYL-COA DEHYDROGENASE FADE28"/>
    <property type="match status" value="1"/>
</dbReference>
<evidence type="ECO:0000256" key="1">
    <source>
        <dbReference type="ARBA" id="ARBA00022630"/>
    </source>
</evidence>
<reference evidence="6 7" key="1">
    <citation type="submission" date="2020-08" db="EMBL/GenBank/DDBJ databases">
        <title>The Agave Microbiome: Exploring the role of microbial communities in plant adaptations to desert environments.</title>
        <authorList>
            <person name="Partida-Martinez L.P."/>
        </authorList>
    </citation>
    <scope>NUCLEOTIDE SEQUENCE [LARGE SCALE GENOMIC DNA]</scope>
    <source>
        <strain evidence="6 7">AT2.18</strain>
    </source>
</reference>
<dbReference type="InterPro" id="IPR046373">
    <property type="entry name" value="Acyl-CoA_Oxase/DH_mid-dom_sf"/>
</dbReference>
<dbReference type="Proteomes" id="UP000550501">
    <property type="component" value="Unassembled WGS sequence"/>
</dbReference>
<name>A0A839QCD4_MYCIR</name>
<evidence type="ECO:0000256" key="2">
    <source>
        <dbReference type="ARBA" id="ARBA00022827"/>
    </source>
</evidence>
<evidence type="ECO:0000259" key="5">
    <source>
        <dbReference type="Pfam" id="PF02771"/>
    </source>
</evidence>
<dbReference type="AlphaFoldDB" id="A0A839QCD4"/>
<dbReference type="InterPro" id="IPR013786">
    <property type="entry name" value="AcylCoA_DH/ox_N"/>
</dbReference>
<evidence type="ECO:0000256" key="4">
    <source>
        <dbReference type="SAM" id="MobiDB-lite"/>
    </source>
</evidence>
<organism evidence="6 7">
    <name type="scientific">Mycolicibacterium iranicum</name>
    <name type="common">Mycobacterium iranicum</name>
    <dbReference type="NCBI Taxonomy" id="912594"/>
    <lineage>
        <taxon>Bacteria</taxon>
        <taxon>Bacillati</taxon>
        <taxon>Actinomycetota</taxon>
        <taxon>Actinomycetes</taxon>
        <taxon>Mycobacteriales</taxon>
        <taxon>Mycobacteriaceae</taxon>
        <taxon>Mycolicibacterium</taxon>
    </lineage>
</organism>
<proteinExistence type="predicted"/>
<keyword evidence="2" id="KW-0274">FAD</keyword>
<accession>A0A839QCD4</accession>
<dbReference type="GO" id="GO:0050660">
    <property type="term" value="F:flavin adenine dinucleotide binding"/>
    <property type="evidence" value="ECO:0007669"/>
    <property type="project" value="InterPro"/>
</dbReference>